<comment type="catalytic activity">
    <reaction evidence="15">
        <text>a fatty acyl-[ACP] + malonyl-[ACP] + H(+) = a 3-oxoacyl-[ACP] + holo-[ACP] + CO2</text>
        <dbReference type="Rhea" id="RHEA:22836"/>
        <dbReference type="Rhea" id="RHEA-COMP:9623"/>
        <dbReference type="Rhea" id="RHEA-COMP:9685"/>
        <dbReference type="Rhea" id="RHEA-COMP:9916"/>
        <dbReference type="Rhea" id="RHEA-COMP:14125"/>
        <dbReference type="ChEBI" id="CHEBI:15378"/>
        <dbReference type="ChEBI" id="CHEBI:16526"/>
        <dbReference type="ChEBI" id="CHEBI:64479"/>
        <dbReference type="ChEBI" id="CHEBI:78449"/>
        <dbReference type="ChEBI" id="CHEBI:78776"/>
        <dbReference type="ChEBI" id="CHEBI:138651"/>
        <dbReference type="EC" id="2.3.1.41"/>
    </reaction>
</comment>
<evidence type="ECO:0000256" key="5">
    <source>
        <dbReference type="ARBA" id="ARBA00022516"/>
    </source>
</evidence>
<keyword evidence="10" id="KW-0809">Transit peptide</keyword>
<dbReference type="InterPro" id="IPR017568">
    <property type="entry name" value="3-oxoacyl-ACP_synth-2"/>
</dbReference>
<evidence type="ECO:0000256" key="9">
    <source>
        <dbReference type="ARBA" id="ARBA00022832"/>
    </source>
</evidence>
<evidence type="ECO:0000256" key="7">
    <source>
        <dbReference type="ARBA" id="ARBA00022640"/>
    </source>
</evidence>
<dbReference type="NCBIfam" id="TIGR03150">
    <property type="entry name" value="fabF"/>
    <property type="match status" value="1"/>
</dbReference>
<dbReference type="EMBL" id="PKPP01005545">
    <property type="protein sequence ID" value="PWA59745.1"/>
    <property type="molecule type" value="Genomic_DNA"/>
</dbReference>
<dbReference type="InterPro" id="IPR020841">
    <property type="entry name" value="PKS_Beta-ketoAc_synthase_dom"/>
</dbReference>
<evidence type="ECO:0000256" key="8">
    <source>
        <dbReference type="ARBA" id="ARBA00022679"/>
    </source>
</evidence>
<evidence type="ECO:0000256" key="10">
    <source>
        <dbReference type="ARBA" id="ARBA00022946"/>
    </source>
</evidence>
<comment type="subunit">
    <text evidence="3">Homodimer.</text>
</comment>
<dbReference type="GO" id="GO:0006633">
    <property type="term" value="P:fatty acid biosynthetic process"/>
    <property type="evidence" value="ECO:0007669"/>
    <property type="project" value="UniProtKB-KW"/>
</dbReference>
<keyword evidence="11" id="KW-0443">Lipid metabolism</keyword>
<proteinExistence type="inferred from homology"/>
<dbReference type="NCBIfam" id="NF005589">
    <property type="entry name" value="PRK07314.1"/>
    <property type="match status" value="1"/>
</dbReference>
<organism evidence="20 21">
    <name type="scientific">Artemisia annua</name>
    <name type="common">Sweet wormwood</name>
    <dbReference type="NCBI Taxonomy" id="35608"/>
    <lineage>
        <taxon>Eukaryota</taxon>
        <taxon>Viridiplantae</taxon>
        <taxon>Streptophyta</taxon>
        <taxon>Embryophyta</taxon>
        <taxon>Tracheophyta</taxon>
        <taxon>Spermatophyta</taxon>
        <taxon>Magnoliopsida</taxon>
        <taxon>eudicotyledons</taxon>
        <taxon>Gunneridae</taxon>
        <taxon>Pentapetalae</taxon>
        <taxon>asterids</taxon>
        <taxon>campanulids</taxon>
        <taxon>Asterales</taxon>
        <taxon>Asteraceae</taxon>
        <taxon>Asteroideae</taxon>
        <taxon>Anthemideae</taxon>
        <taxon>Artemisiinae</taxon>
        <taxon>Artemisia</taxon>
    </lineage>
</organism>
<feature type="domain" description="Ketosynthase family 3 (KS3)" evidence="19">
    <location>
        <begin position="78"/>
        <end position="488"/>
    </location>
</feature>
<comment type="subcellular location">
    <subcellularLocation>
        <location evidence="1">Plastid</location>
        <location evidence="1">Chloroplast</location>
    </subcellularLocation>
</comment>
<evidence type="ECO:0000256" key="3">
    <source>
        <dbReference type="ARBA" id="ARBA00011738"/>
    </source>
</evidence>
<keyword evidence="6" id="KW-0150">Chloroplast</keyword>
<evidence type="ECO:0000256" key="12">
    <source>
        <dbReference type="ARBA" id="ARBA00023160"/>
    </source>
</evidence>
<dbReference type="PROSITE" id="PS00606">
    <property type="entry name" value="KS3_1"/>
    <property type="match status" value="1"/>
</dbReference>
<dbReference type="GO" id="GO:0005739">
    <property type="term" value="C:mitochondrion"/>
    <property type="evidence" value="ECO:0007669"/>
    <property type="project" value="TreeGrafter"/>
</dbReference>
<dbReference type="PANTHER" id="PTHR11712:SF330">
    <property type="entry name" value="BETA-KETOACYL-[ACYL-CARRIER-PROTEIN] SYNTHASE I"/>
    <property type="match status" value="1"/>
</dbReference>
<dbReference type="PROSITE" id="PS52004">
    <property type="entry name" value="KS3_2"/>
    <property type="match status" value="1"/>
</dbReference>
<evidence type="ECO:0000256" key="4">
    <source>
        <dbReference type="ARBA" id="ARBA00013191"/>
    </source>
</evidence>
<keyword evidence="12" id="KW-0275">Fatty acid biosynthesis</keyword>
<evidence type="ECO:0000313" key="20">
    <source>
        <dbReference type="EMBL" id="PWA59745.1"/>
    </source>
</evidence>
<dbReference type="Proteomes" id="UP000245207">
    <property type="component" value="Unassembled WGS sequence"/>
</dbReference>
<comment type="similarity">
    <text evidence="2 18">Belongs to the thiolase-like superfamily. Beta-ketoacyl-ACP synthases family.</text>
</comment>
<evidence type="ECO:0000256" key="18">
    <source>
        <dbReference type="RuleBase" id="RU003694"/>
    </source>
</evidence>
<dbReference type="GO" id="GO:0004315">
    <property type="term" value="F:3-oxoacyl-[acyl-carrier-protein] synthase activity"/>
    <property type="evidence" value="ECO:0007669"/>
    <property type="project" value="UniProtKB-EC"/>
</dbReference>
<dbReference type="FunFam" id="3.40.47.10:FF:000027">
    <property type="entry name" value="3-oxoacyl-[acyl-carrier-protein] synthase 2"/>
    <property type="match status" value="1"/>
</dbReference>
<comment type="function">
    <text evidence="16">Catalyzes the condensation reaction of fatty acid synthesis by the addition to an acyl acceptor of two carbons from malonyl-ACP. Specific for elongation from C-10 to unsaturated C-16 and C-18 fatty acids.</text>
</comment>
<gene>
    <name evidence="20" type="ORF">CTI12_AA387950</name>
</gene>
<dbReference type="EC" id="2.3.1.41" evidence="4"/>
<dbReference type="InterPro" id="IPR014030">
    <property type="entry name" value="Ketoacyl_synth_N"/>
</dbReference>
<keyword evidence="9" id="KW-0276">Fatty acid metabolism</keyword>
<keyword evidence="8 18" id="KW-0808">Transferase</keyword>
<keyword evidence="7" id="KW-0934">Plastid</keyword>
<keyword evidence="5" id="KW-0444">Lipid biosynthesis</keyword>
<evidence type="ECO:0000256" key="1">
    <source>
        <dbReference type="ARBA" id="ARBA00004229"/>
    </source>
</evidence>
<dbReference type="OrthoDB" id="5334845at2759"/>
<dbReference type="STRING" id="35608.A0A2U1MER8"/>
<dbReference type="PANTHER" id="PTHR11712">
    <property type="entry name" value="POLYKETIDE SYNTHASE-RELATED"/>
    <property type="match status" value="1"/>
</dbReference>
<dbReference type="Gene3D" id="3.40.47.10">
    <property type="match status" value="1"/>
</dbReference>
<dbReference type="NCBIfam" id="NF004970">
    <property type="entry name" value="PRK06333.1"/>
    <property type="match status" value="1"/>
</dbReference>
<comment type="caution">
    <text evidence="20">The sequence shown here is derived from an EMBL/GenBank/DDBJ whole genome shotgun (WGS) entry which is preliminary data.</text>
</comment>
<protein>
    <recommendedName>
        <fullName evidence="17">3-oxoacyl-[acyl-carrier-protein] synthase I, chloroplastic</fullName>
        <ecNumber evidence="4">2.3.1.41</ecNumber>
    </recommendedName>
    <alternativeName>
        <fullName evidence="14">Beta-ketoacyl-ACP synthase I</fullName>
    </alternativeName>
</protein>
<name>A0A2U1MER8_ARTAN</name>
<keyword evidence="13" id="KW-0012">Acyltransferase</keyword>
<dbReference type="InterPro" id="IPR014031">
    <property type="entry name" value="Ketoacyl_synth_C"/>
</dbReference>
<keyword evidence="21" id="KW-1185">Reference proteome</keyword>
<dbReference type="GO" id="GO:0009507">
    <property type="term" value="C:chloroplast"/>
    <property type="evidence" value="ECO:0007669"/>
    <property type="project" value="UniProtKB-SubCell"/>
</dbReference>
<dbReference type="InterPro" id="IPR018201">
    <property type="entry name" value="Ketoacyl_synth_AS"/>
</dbReference>
<evidence type="ECO:0000256" key="15">
    <source>
        <dbReference type="ARBA" id="ARBA00049541"/>
    </source>
</evidence>
<evidence type="ECO:0000313" key="21">
    <source>
        <dbReference type="Proteomes" id="UP000245207"/>
    </source>
</evidence>
<dbReference type="CDD" id="cd00834">
    <property type="entry name" value="KAS_I_II"/>
    <property type="match status" value="1"/>
</dbReference>
<dbReference type="InterPro" id="IPR000794">
    <property type="entry name" value="Beta-ketoacyl_synthase"/>
</dbReference>
<dbReference type="SMART" id="SM00825">
    <property type="entry name" value="PKS_KS"/>
    <property type="match status" value="1"/>
</dbReference>
<accession>A0A2U1MER8</accession>
<evidence type="ECO:0000256" key="11">
    <source>
        <dbReference type="ARBA" id="ARBA00023098"/>
    </source>
</evidence>
<evidence type="ECO:0000256" key="14">
    <source>
        <dbReference type="ARBA" id="ARBA00042143"/>
    </source>
</evidence>
<evidence type="ECO:0000256" key="16">
    <source>
        <dbReference type="ARBA" id="ARBA00058711"/>
    </source>
</evidence>
<dbReference type="Pfam" id="PF00109">
    <property type="entry name" value="ketoacyl-synt"/>
    <property type="match status" value="1"/>
</dbReference>
<dbReference type="InterPro" id="IPR016039">
    <property type="entry name" value="Thiolase-like"/>
</dbReference>
<reference evidence="20 21" key="1">
    <citation type="journal article" date="2018" name="Mol. Plant">
        <title>The genome of Artemisia annua provides insight into the evolution of Asteraceae family and artemisinin biosynthesis.</title>
        <authorList>
            <person name="Shen Q."/>
            <person name="Zhang L."/>
            <person name="Liao Z."/>
            <person name="Wang S."/>
            <person name="Yan T."/>
            <person name="Shi P."/>
            <person name="Liu M."/>
            <person name="Fu X."/>
            <person name="Pan Q."/>
            <person name="Wang Y."/>
            <person name="Lv Z."/>
            <person name="Lu X."/>
            <person name="Zhang F."/>
            <person name="Jiang W."/>
            <person name="Ma Y."/>
            <person name="Chen M."/>
            <person name="Hao X."/>
            <person name="Li L."/>
            <person name="Tang Y."/>
            <person name="Lv G."/>
            <person name="Zhou Y."/>
            <person name="Sun X."/>
            <person name="Brodelius P.E."/>
            <person name="Rose J.K.C."/>
            <person name="Tang K."/>
        </authorList>
    </citation>
    <scope>NUCLEOTIDE SEQUENCE [LARGE SCALE GENOMIC DNA]</scope>
    <source>
        <strain evidence="21">cv. Huhao1</strain>
        <tissue evidence="20">Leaf</tissue>
    </source>
</reference>
<evidence type="ECO:0000256" key="2">
    <source>
        <dbReference type="ARBA" id="ARBA00008467"/>
    </source>
</evidence>
<dbReference type="Pfam" id="PF02801">
    <property type="entry name" value="Ketoacyl-synt_C"/>
    <property type="match status" value="1"/>
</dbReference>
<dbReference type="SUPFAM" id="SSF53901">
    <property type="entry name" value="Thiolase-like"/>
    <property type="match status" value="2"/>
</dbReference>
<evidence type="ECO:0000256" key="17">
    <source>
        <dbReference type="ARBA" id="ARBA00074204"/>
    </source>
</evidence>
<evidence type="ECO:0000259" key="19">
    <source>
        <dbReference type="PROSITE" id="PS52004"/>
    </source>
</evidence>
<evidence type="ECO:0000256" key="6">
    <source>
        <dbReference type="ARBA" id="ARBA00022528"/>
    </source>
</evidence>
<sequence>MASSIANTCASGFVSRRKECVSNGGKMGQFNGLRCVESSQVGVGSSCWSGSTSASKSKAIKAMAAPTVSAPKRETDPKKRVVITGMGLVSVFGNDVNTYYDKLLEGQSGITLIDRFDASSYSVRFAGQIRDFSSVGYIDGKNDRRLDDVWRYCLVSGKKALEDANLGQEVLDSMDKTRIGVLVGSGMGGLTTFSTGVEALLQKGYKKISPFFIPYSITNMGSALLAIDTGLMGPNYSISTACATANYCFFSAANHIRRGDADVMVAGGTEAAVNAIGVGGFIACRALSQRNEEPHRASRPWDQNRDGFVIGEGSGVLIMESLEHATKRGANIIAEYLGGSITCDAHHMTDPRKDGLGVSSCITKCLEDSGISPEEVNYINCHATSTLAGDLAEVNAIKKVFKDTSEIKMNGTKSMIGHGLGAAGGLEAIACIKAINTGWLHPTINQEDLEPQVDIDTVPNVKKQHEINVAISNSFGFGGHNSVNRPLTKVHAASVEIPSVAATSVEPFQDFPKPSTATIEESSQKPPESYNVINRNPNAAVHDNMTNNYHRPDGQNCGNYITNRPLTKVHAASVEIPSVAATSVEPFQDFPKPSTATIEESSQKPPESYNVINRNPNAAVHDNMTNNYHRPDGQNCGNYITNRPLTKVHAASVEIPSVAATSVEPFQDFPKPSTATIEESSQKPPESYNVINRNPNAAVHDNMTNNYHRPDGQNCGNYITNRPLTKVHAASVEIPSVAATSVEPFQDFPKPSTATIEESSQKPPESYNVINRNPNAAVHDNMTNNYHRPDGQNCGNYITNRPLTKVHAASVEIPSVAATSVEPFQDFPKPSTATIEESSQKPPESYNVINRNPNAAVHDNMTNNYHRPDGQNCGNYITNRPLTKVHAASVEIPSVAATSVEPFQDFPKPSTATIEESSQKPPESYNVINRNPNAAVHDNMTNNYHRPDGQNCGNYITNRPLTKVHAASVEIPSVAATSVEPFQDFPKPSTATIEESSQKPPESYNVINRNPNAAVHDNMTNNYHRPDGQNCGNYITNRPLTKVHAASVEIPSVAATSVEPFQDFPKPSTATIEESSQKPPESYNVINRNPNAAVHDNMTNNYHRPDGQNCGNYITNRPLTKVHAASVEIPSVAATSVEPFQDFPKPSTATIEESSQKPPESYNVINRNPNAAVHDNMTNNYHRPDGQNCGNYITNRPLTKVHAASVEIPSVAATSVEPFQDFPKPSTATIEESSQKPPESYNVINRNPNAAVHDNMTNNYHRPDGQNCGNYITNRPLTKVHAASVEIPSVAATSVEPFQDFPKPSTATIEESSQKPPESYNVINRNPNAAVHDNMTNNYHRPDGQNCGNYITNRPLTKVHAASVEIPSVAATSVEPFQDFPKPSTATIEESSQKPPESYNINFKVRATLGIICSFVCNLFQNRPLTKIRVKIINEVPDIHLKSCSTLNQQYFESAAESEVESSSRAVESSSRV</sequence>
<evidence type="ECO:0000256" key="13">
    <source>
        <dbReference type="ARBA" id="ARBA00023315"/>
    </source>
</evidence>